<dbReference type="InterPro" id="IPR000953">
    <property type="entry name" value="Chromo/chromo_shadow_dom"/>
</dbReference>
<comment type="similarity">
    <text evidence="18">Belongs to the sirtuin family. Class II subfamily.</text>
</comment>
<evidence type="ECO:0000256" key="14">
    <source>
        <dbReference type="ARBA" id="ARBA00023027"/>
    </source>
</evidence>
<dbReference type="CDD" id="cd00303">
    <property type="entry name" value="retropepsin_like"/>
    <property type="match status" value="1"/>
</dbReference>
<evidence type="ECO:0000256" key="4">
    <source>
        <dbReference type="ARBA" id="ARBA00022722"/>
    </source>
</evidence>
<dbReference type="SUPFAM" id="SSF50630">
    <property type="entry name" value="Acid proteases"/>
    <property type="match status" value="1"/>
</dbReference>
<dbReference type="Pfam" id="PF00385">
    <property type="entry name" value="Chromo"/>
    <property type="match status" value="1"/>
</dbReference>
<name>A0AAP0CQI0_9ASTR</name>
<evidence type="ECO:0000256" key="20">
    <source>
        <dbReference type="SAM" id="MobiDB-lite"/>
    </source>
</evidence>
<evidence type="ECO:0000256" key="9">
    <source>
        <dbReference type="ARBA" id="ARBA00022833"/>
    </source>
</evidence>
<dbReference type="PROSITE" id="PS50305">
    <property type="entry name" value="SIRTUIN"/>
    <property type="match status" value="1"/>
</dbReference>
<dbReference type="Gene3D" id="2.40.50.40">
    <property type="match status" value="1"/>
</dbReference>
<dbReference type="InterPro" id="IPR041588">
    <property type="entry name" value="Integrase_H2C2"/>
</dbReference>
<dbReference type="EMBL" id="JBCNJP010000023">
    <property type="protein sequence ID" value="KAK9058312.1"/>
    <property type="molecule type" value="Genomic_DNA"/>
</dbReference>
<dbReference type="Pfam" id="PF17921">
    <property type="entry name" value="Integrase_H2C2"/>
    <property type="match status" value="1"/>
</dbReference>
<reference evidence="25 26" key="1">
    <citation type="submission" date="2024-04" db="EMBL/GenBank/DDBJ databases">
        <title>The reference genome of an endangered Asteraceae, Deinandra increscens subsp. villosa, native to the Central Coast of California.</title>
        <authorList>
            <person name="Guilliams M."/>
            <person name="Hasenstab-Lehman K."/>
            <person name="Meyer R."/>
            <person name="Mcevoy S."/>
        </authorList>
    </citation>
    <scope>NUCLEOTIDE SEQUENCE [LARGE SCALE GENOMIC DNA]</scope>
    <source>
        <tissue evidence="25">Leaf</tissue>
    </source>
</reference>
<dbReference type="GO" id="GO:0008270">
    <property type="term" value="F:zinc ion binding"/>
    <property type="evidence" value="ECO:0007669"/>
    <property type="project" value="UniProtKB-UniRule"/>
</dbReference>
<dbReference type="InterPro" id="IPR050951">
    <property type="entry name" value="Retrovirus_Pol_polyprotein"/>
</dbReference>
<evidence type="ECO:0000256" key="12">
    <source>
        <dbReference type="ARBA" id="ARBA00022918"/>
    </source>
</evidence>
<dbReference type="Gene3D" id="3.30.70.270">
    <property type="match status" value="2"/>
</dbReference>
<dbReference type="GO" id="GO:0004190">
    <property type="term" value="F:aspartic-type endopeptidase activity"/>
    <property type="evidence" value="ECO:0007669"/>
    <property type="project" value="UniProtKB-KW"/>
</dbReference>
<evidence type="ECO:0000256" key="13">
    <source>
        <dbReference type="ARBA" id="ARBA00022932"/>
    </source>
</evidence>
<keyword evidence="5 18" id="KW-0479">Metal-binding</keyword>
<keyword evidence="10" id="KW-0460">Magnesium</keyword>
<dbReference type="Gene3D" id="3.30.420.10">
    <property type="entry name" value="Ribonuclease H-like superfamily/Ribonuclease H"/>
    <property type="match status" value="1"/>
</dbReference>
<gene>
    <name evidence="25" type="ORF">SSX86_023153</name>
</gene>
<feature type="binding site" evidence="18 19">
    <location>
        <position position="1747"/>
    </location>
    <ligand>
        <name>Zn(2+)</name>
        <dbReference type="ChEBI" id="CHEBI:29105"/>
    </ligand>
</feature>
<dbReference type="GO" id="GO:0070403">
    <property type="term" value="F:NAD+ binding"/>
    <property type="evidence" value="ECO:0007669"/>
    <property type="project" value="UniProtKB-UniRule"/>
</dbReference>
<dbReference type="InterPro" id="IPR036397">
    <property type="entry name" value="RNaseH_sf"/>
</dbReference>
<evidence type="ECO:0000256" key="15">
    <source>
        <dbReference type="ARBA" id="ARBA00023125"/>
    </source>
</evidence>
<comment type="function">
    <text evidence="18">NAD-dependent protein deacylase. Catalyzes the NAD-dependent hydrolysis of acyl groups from lysine residues.</text>
</comment>
<dbReference type="InterPro" id="IPR043502">
    <property type="entry name" value="DNA/RNA_pol_sf"/>
</dbReference>
<dbReference type="PROSITE" id="PS50878">
    <property type="entry name" value="RT_POL"/>
    <property type="match status" value="1"/>
</dbReference>
<dbReference type="GO" id="GO:0015074">
    <property type="term" value="P:DNA integration"/>
    <property type="evidence" value="ECO:0007669"/>
    <property type="project" value="UniProtKB-KW"/>
</dbReference>
<comment type="cofactor">
    <cofactor evidence="18">
        <name>Zn(2+)</name>
        <dbReference type="ChEBI" id="CHEBI:29105"/>
    </cofactor>
    <text evidence="18">Binds 1 zinc ion per subunit.</text>
</comment>
<dbReference type="HAMAP" id="MF_01967">
    <property type="entry name" value="Sirtuin_ClassII"/>
    <property type="match status" value="1"/>
</dbReference>
<feature type="active site" description="Proton acceptor" evidence="18 19">
    <location>
        <position position="1673"/>
    </location>
</feature>
<dbReference type="Gene3D" id="1.10.340.70">
    <property type="match status" value="1"/>
</dbReference>
<keyword evidence="3" id="KW-0548">Nucleotidyltransferase</keyword>
<keyword evidence="18" id="KW-0496">Mitochondrion</keyword>
<feature type="binding site" evidence="18 19">
    <location>
        <position position="1750"/>
    </location>
    <ligand>
        <name>Zn(2+)</name>
        <dbReference type="ChEBI" id="CHEBI:29105"/>
    </ligand>
</feature>
<keyword evidence="4" id="KW-0540">Nuclease</keyword>
<evidence type="ECO:0000259" key="21">
    <source>
        <dbReference type="PROSITE" id="PS50013"/>
    </source>
</evidence>
<dbReference type="SUPFAM" id="SSF53098">
    <property type="entry name" value="Ribonuclease H-like"/>
    <property type="match status" value="1"/>
</dbReference>
<keyword evidence="13" id="KW-0239">DNA-directed DNA polymerase</keyword>
<comment type="caution">
    <text evidence="18">Lacks conserved residue(s) required for the propagation of feature annotation.</text>
</comment>
<dbReference type="Gene3D" id="3.10.20.370">
    <property type="match status" value="1"/>
</dbReference>
<organism evidence="25 26">
    <name type="scientific">Deinandra increscens subsp. villosa</name>
    <dbReference type="NCBI Taxonomy" id="3103831"/>
    <lineage>
        <taxon>Eukaryota</taxon>
        <taxon>Viridiplantae</taxon>
        <taxon>Streptophyta</taxon>
        <taxon>Embryophyta</taxon>
        <taxon>Tracheophyta</taxon>
        <taxon>Spermatophyta</taxon>
        <taxon>Magnoliopsida</taxon>
        <taxon>eudicotyledons</taxon>
        <taxon>Gunneridae</taxon>
        <taxon>Pentapetalae</taxon>
        <taxon>asterids</taxon>
        <taxon>campanulids</taxon>
        <taxon>Asterales</taxon>
        <taxon>Asteraceae</taxon>
        <taxon>Asteroideae</taxon>
        <taxon>Heliantheae alliance</taxon>
        <taxon>Madieae</taxon>
        <taxon>Madiinae</taxon>
        <taxon>Deinandra</taxon>
    </lineage>
</organism>
<dbReference type="InterPro" id="IPR045358">
    <property type="entry name" value="Ty3_capsid"/>
</dbReference>
<comment type="caution">
    <text evidence="25">The sequence shown here is derived from an EMBL/GenBank/DDBJ whole genome shotgun (WGS) entry which is preliminary data.</text>
</comment>
<dbReference type="GO" id="GO:0006310">
    <property type="term" value="P:DNA recombination"/>
    <property type="evidence" value="ECO:0007669"/>
    <property type="project" value="UniProtKB-KW"/>
</dbReference>
<evidence type="ECO:0000256" key="5">
    <source>
        <dbReference type="ARBA" id="ARBA00022723"/>
    </source>
</evidence>
<comment type="subcellular location">
    <subcellularLocation>
        <location evidence="18">Mitochondrion matrix</location>
    </subcellularLocation>
</comment>
<dbReference type="PROSITE" id="PS50994">
    <property type="entry name" value="INTEGRASE"/>
    <property type="match status" value="1"/>
</dbReference>
<dbReference type="GO" id="GO:0003887">
    <property type="term" value="F:DNA-directed DNA polymerase activity"/>
    <property type="evidence" value="ECO:0007669"/>
    <property type="project" value="UniProtKB-KW"/>
</dbReference>
<feature type="binding site" evidence="18">
    <location>
        <begin position="1787"/>
        <end position="1789"/>
    </location>
    <ligand>
        <name>NAD(+)</name>
        <dbReference type="ChEBI" id="CHEBI:57540"/>
    </ligand>
</feature>
<keyword evidence="16" id="KW-0233">DNA recombination</keyword>
<dbReference type="SUPFAM" id="SSF54160">
    <property type="entry name" value="Chromo domain-like"/>
    <property type="match status" value="1"/>
</dbReference>
<dbReference type="InterPro" id="IPR021109">
    <property type="entry name" value="Peptidase_aspartic_dom_sf"/>
</dbReference>
<dbReference type="SUPFAM" id="SSF52467">
    <property type="entry name" value="DHS-like NAD/FAD-binding domain"/>
    <property type="match status" value="1"/>
</dbReference>
<dbReference type="CDD" id="cd01409">
    <property type="entry name" value="SIRT4"/>
    <property type="match status" value="1"/>
</dbReference>
<dbReference type="GO" id="GO:0003964">
    <property type="term" value="F:RNA-directed DNA polymerase activity"/>
    <property type="evidence" value="ECO:0007669"/>
    <property type="project" value="UniProtKB-KW"/>
</dbReference>
<feature type="domain" description="Deacetylase sirtuin-type" evidence="22">
    <location>
        <begin position="1551"/>
        <end position="1849"/>
    </location>
</feature>
<dbReference type="Gene3D" id="3.40.50.1220">
    <property type="entry name" value="TPP-binding domain"/>
    <property type="match status" value="1"/>
</dbReference>
<dbReference type="InterPro" id="IPR026590">
    <property type="entry name" value="Ssirtuin_cat_dom"/>
</dbReference>
<accession>A0AAP0CQI0</accession>
<dbReference type="InterPro" id="IPR016197">
    <property type="entry name" value="Chromo-like_dom_sf"/>
</dbReference>
<dbReference type="Proteomes" id="UP001408789">
    <property type="component" value="Unassembled WGS sequence"/>
</dbReference>
<dbReference type="InterPro" id="IPR043128">
    <property type="entry name" value="Rev_trsase/Diguanyl_cyclase"/>
</dbReference>
<sequence length="1849" mass="209714">MEGLTAKVYNDVKCYWRTHRYHRLVTTAAAVYGDQQRRERRRTWRIRLNPRLKLKLPRSPKNLFISLRDGYLLLATSSLLGVIGAQNSMNQIVVTDENKVRLASIHFEKKALQWFQSFQKQKDDEPITWNELLVALKSRFGKIYEDPMTDLKNLKQIGSVQDYHDSFDAILSKLSLPKEYALSCFLAGLEDTIQVHVRMFQPTTIHEACALAKLQESAIQRIKNRYKSPILPNPIPVNSKAAIPYAKTINSEPKKFNSFKKTLTQQELNDKKSKGLCYVCDEKYSRDHVCKGKRPQLYHIEMEYLDEEEEELGETSSELVECAQISVNAMEGNDLYQSLRITGHCGKSDIQILMDTGSSHNFLDVNLAKQLGCSLVSKPAMLVRVANGNTMICDKMVENFTWKVQTFTFSADVYVMPLGGCDVVLGVQWFTTFGSIKLNYNDRTIEFHHRGRKVILRGQQGKAVSLVGKNGLKKVHQQRGEMCLIQVLAIEGVPTNGSVVLKDNECTTLQQQELQEVLLEFQDVFADLNTLPPMRDYFDHRIPLKQGTEGINLKPYRYPSIQKDVIEKMTKELLDQGVIRYSNSAFASPVVLVKKKDGSWRMCIDYRRLNQATIPDRFPIPLVEELLDELGGTLYFTKLDLKSGYHQIRMDPQDIHKTAFKTHCGHYEFLVMPFGLTNAPSTFQGLMNHIFRNQLRKFVLVFFDDILIYSSSWSLHLTHLRTVFELLRENKLVVKKSKCDFAAHKLEYLGHIISIHGVSTDPKKVQAIKDWPTPTNVKALRGFLGLTGYYRRFVQNYGSIARPLTELTKKDAFCWSTSAEVAFQNLKAAMISPPVLALPNFQEPFELETDASGFGIGAVHMQKGHPIAFLSKALSPKNLQLSTYEREMLAIIHAVQKWQHYLSNNHFIIRTDQQSLKYMMESKISTPFQQKWVAKLMGFHFEIVYMQGSSNKAANALSRLNHGEILQLMASSIHTDLWEAIRQSWQEDASLVSLIQDLQQNPASHSQYEWYNNELRRKGKIVIGNTPSLKTAIFKWLHDSAVGGHAGSLVTANRIATLFYWPKLRKEVALYVRNCAVCQQCKSDTAAYPGLLQPLPIPKGVWEDISMDFIEGLPVSSNKEVILVVIDRLSKGAHFIALKHPFSAIQVAQAFLDNVYKLHGFPKTIVSDRDKIFISNFWKELMALQSIDHRMSSSFHPQTDGQTEVLNRCLENYLRCMCFDKPHDWAKWLPLAEFCYNTSYHSAIKCTPFEVIYGQKPPLHIPYIPGESANDSVDRSLIAREEVIKVLQANLRYAQNKMKQQADKHRTDREFQVGDWVYLKLIPYRQQSVALRLNQKLSAKYYGPYPIVAKVGKVAYTLQLPASSSIHPTIHSSMLKKYHGPIPPLSQSSDASSSTATFKKEPESVIDKRVSKCNNTLVVHWLVKWKGMAPEEATWEEAELIMFWFPSFEPWGQASYACFLQVSSKSIECRACITSCYSFLHLLFLKGTDAVNPTRKYCKFYGEGKTTALSLIGSVRYVQTVCRISAPGTTWEGADIPSSDSLKDRQVVPDSDPPSTKDVNLLYEFVDKSTKLVALTGAGISTECGIPDYRSPNGAYSTGFKPITHQQFTRSSRARRRYWARSYAGWRKFNQSKPSPAHTALASLEKVNRISFMITQNVDRLHHRAGSSPLELHGTVYIVACLDCGFSYPREIFQDQLKSLNPKWAAAIESLDYDSKSDKSFGMKQRPDGDIEIDEKFWEEDFNIPTCSKCNGVIKPDVVFFGDNVPKDRADIAMEAAKGCDAFLVLGSSVMTMSAFRLVRAAHEAGAATAIINIGKTRADDIADFKINARLGEILPRLLNTGSLSVPAI</sequence>
<protein>
    <recommendedName>
        <fullName evidence="18">NAD-dependent protein deacylase</fullName>
        <ecNumber evidence="18">2.3.1.-</ecNumber>
    </recommendedName>
    <alternativeName>
        <fullName evidence="18">Regulatory protein SIR2 homolog</fullName>
    </alternativeName>
</protein>
<dbReference type="FunFam" id="3.10.10.10:FF:000007">
    <property type="entry name" value="Retrovirus-related Pol polyprotein from transposon 17.6-like Protein"/>
    <property type="match status" value="1"/>
</dbReference>
<evidence type="ECO:0000256" key="8">
    <source>
        <dbReference type="ARBA" id="ARBA00022801"/>
    </source>
</evidence>
<dbReference type="Gene3D" id="3.30.1600.10">
    <property type="entry name" value="SIR2/SIRT2 'Small Domain"/>
    <property type="match status" value="1"/>
</dbReference>
<feature type="domain" description="Chromo" evidence="21">
    <location>
        <begin position="1400"/>
        <end position="1441"/>
    </location>
</feature>
<keyword evidence="12" id="KW-0695">RNA-directed DNA polymerase</keyword>
<dbReference type="GO" id="GO:0004519">
    <property type="term" value="F:endonuclease activity"/>
    <property type="evidence" value="ECO:0007669"/>
    <property type="project" value="UniProtKB-KW"/>
</dbReference>
<dbReference type="Pfam" id="PF00078">
    <property type="entry name" value="RVT_1"/>
    <property type="match status" value="1"/>
</dbReference>
<evidence type="ECO:0000256" key="1">
    <source>
        <dbReference type="ARBA" id="ARBA00022670"/>
    </source>
</evidence>
<evidence type="ECO:0000256" key="2">
    <source>
        <dbReference type="ARBA" id="ARBA00022679"/>
    </source>
</evidence>
<evidence type="ECO:0000259" key="24">
    <source>
        <dbReference type="PROSITE" id="PS50994"/>
    </source>
</evidence>
<proteinExistence type="inferred from homology"/>
<evidence type="ECO:0000256" key="6">
    <source>
        <dbReference type="ARBA" id="ARBA00022750"/>
    </source>
</evidence>
<feature type="domain" description="Reverse transcriptase" evidence="23">
    <location>
        <begin position="574"/>
        <end position="753"/>
    </location>
</feature>
<dbReference type="InterPro" id="IPR012337">
    <property type="entry name" value="RNaseH-like_sf"/>
</dbReference>
<feature type="domain" description="Integrase catalytic" evidence="24">
    <location>
        <begin position="1092"/>
        <end position="1256"/>
    </location>
</feature>
<evidence type="ECO:0000313" key="26">
    <source>
        <dbReference type="Proteomes" id="UP001408789"/>
    </source>
</evidence>
<feature type="binding site" evidence="18">
    <location>
        <begin position="1813"/>
        <end position="1815"/>
    </location>
    <ligand>
        <name>NAD(+)</name>
        <dbReference type="ChEBI" id="CHEBI:57540"/>
    </ligand>
</feature>
<dbReference type="InterPro" id="IPR041577">
    <property type="entry name" value="RT_RNaseH_2"/>
</dbReference>
<dbReference type="Pfam" id="PF17919">
    <property type="entry name" value="RT_RNaseH_2"/>
    <property type="match status" value="1"/>
</dbReference>
<dbReference type="InterPro" id="IPR029035">
    <property type="entry name" value="DHS-like_NAD/FAD-binding_dom"/>
</dbReference>
<evidence type="ECO:0000256" key="11">
    <source>
        <dbReference type="ARBA" id="ARBA00022908"/>
    </source>
</evidence>
<dbReference type="FunFam" id="3.30.70.270:FF:000020">
    <property type="entry name" value="Transposon Tf2-6 polyprotein-like Protein"/>
    <property type="match status" value="1"/>
</dbReference>
<evidence type="ECO:0000256" key="7">
    <source>
        <dbReference type="ARBA" id="ARBA00022759"/>
    </source>
</evidence>
<evidence type="ECO:0000256" key="3">
    <source>
        <dbReference type="ARBA" id="ARBA00022695"/>
    </source>
</evidence>
<keyword evidence="15" id="KW-0238">DNA-binding</keyword>
<dbReference type="Pfam" id="PF19259">
    <property type="entry name" value="Ty3_capsid"/>
    <property type="match status" value="1"/>
</dbReference>
<feature type="binding site" evidence="18 19">
    <location>
        <position position="1684"/>
    </location>
    <ligand>
        <name>Zn(2+)</name>
        <dbReference type="ChEBI" id="CHEBI:29105"/>
    </ligand>
</feature>
<dbReference type="InterPro" id="IPR026591">
    <property type="entry name" value="Sirtuin_cat_small_dom_sf"/>
</dbReference>
<feature type="region of interest" description="Disordered" evidence="20">
    <location>
        <begin position="1535"/>
        <end position="1554"/>
    </location>
</feature>
<dbReference type="InterPro" id="IPR001584">
    <property type="entry name" value="Integrase_cat-core"/>
</dbReference>
<keyword evidence="6" id="KW-0064">Aspartyl protease</keyword>
<dbReference type="EC" id="2.3.1.-" evidence="18"/>
<dbReference type="GO" id="GO:0006508">
    <property type="term" value="P:proteolysis"/>
    <property type="evidence" value="ECO:0007669"/>
    <property type="project" value="UniProtKB-KW"/>
</dbReference>
<keyword evidence="11" id="KW-0229">DNA integration</keyword>
<keyword evidence="2 18" id="KW-0808">Transferase</keyword>
<dbReference type="CDD" id="cd09274">
    <property type="entry name" value="RNase_HI_RT_Ty3"/>
    <property type="match status" value="1"/>
</dbReference>
<dbReference type="GO" id="GO:0034979">
    <property type="term" value="F:NAD-dependent protein lysine deacetylase activity"/>
    <property type="evidence" value="ECO:0007669"/>
    <property type="project" value="UniProtKB-UniRule"/>
</dbReference>
<feature type="binding site" evidence="18">
    <location>
        <position position="1831"/>
    </location>
    <ligand>
        <name>NAD(+)</name>
        <dbReference type="ChEBI" id="CHEBI:57540"/>
    </ligand>
</feature>
<dbReference type="Pfam" id="PF02146">
    <property type="entry name" value="SIR2"/>
    <property type="match status" value="1"/>
</dbReference>
<dbReference type="SUPFAM" id="SSF56672">
    <property type="entry name" value="DNA/RNA polymerases"/>
    <property type="match status" value="1"/>
</dbReference>
<keyword evidence="17" id="KW-0511">Multifunctional enzyme</keyword>
<dbReference type="Pfam" id="PF08284">
    <property type="entry name" value="RVP_2"/>
    <property type="match status" value="1"/>
</dbReference>
<keyword evidence="14 18" id="KW-0520">NAD</keyword>
<dbReference type="CDD" id="cd00024">
    <property type="entry name" value="CD_CSD"/>
    <property type="match status" value="1"/>
</dbReference>
<keyword evidence="8" id="KW-0378">Hydrolase</keyword>
<keyword evidence="9 18" id="KW-0862">Zinc</keyword>
<dbReference type="Gene3D" id="3.10.10.10">
    <property type="entry name" value="HIV Type 1 Reverse Transcriptase, subunit A, domain 1"/>
    <property type="match status" value="1"/>
</dbReference>
<dbReference type="Gene3D" id="2.40.70.10">
    <property type="entry name" value="Acid Proteases"/>
    <property type="match status" value="1"/>
</dbReference>
<evidence type="ECO:0000259" key="23">
    <source>
        <dbReference type="PROSITE" id="PS50878"/>
    </source>
</evidence>
<evidence type="ECO:0000256" key="10">
    <source>
        <dbReference type="ARBA" id="ARBA00022842"/>
    </source>
</evidence>
<dbReference type="CDD" id="cd01647">
    <property type="entry name" value="RT_LTR"/>
    <property type="match status" value="1"/>
</dbReference>
<evidence type="ECO:0000313" key="25">
    <source>
        <dbReference type="EMBL" id="KAK9058312.1"/>
    </source>
</evidence>
<keyword evidence="26" id="KW-1185">Reference proteome</keyword>
<evidence type="ECO:0000256" key="19">
    <source>
        <dbReference type="PROSITE-ProRule" id="PRU00236"/>
    </source>
</evidence>
<dbReference type="PANTHER" id="PTHR37984:SF5">
    <property type="entry name" value="PROTEIN NYNRIN-LIKE"/>
    <property type="match status" value="1"/>
</dbReference>
<keyword evidence="7" id="KW-0255">Endonuclease</keyword>
<comment type="catalytic activity">
    <reaction evidence="18">
        <text>N(6)-acetyl-L-lysyl-[protein] + NAD(+) + H2O = 2''-O-acetyl-ADP-D-ribose + nicotinamide + L-lysyl-[protein]</text>
        <dbReference type="Rhea" id="RHEA:43636"/>
        <dbReference type="Rhea" id="RHEA-COMP:9752"/>
        <dbReference type="Rhea" id="RHEA-COMP:10731"/>
        <dbReference type="ChEBI" id="CHEBI:15377"/>
        <dbReference type="ChEBI" id="CHEBI:17154"/>
        <dbReference type="ChEBI" id="CHEBI:29969"/>
        <dbReference type="ChEBI" id="CHEBI:57540"/>
        <dbReference type="ChEBI" id="CHEBI:61930"/>
        <dbReference type="ChEBI" id="CHEBI:83767"/>
        <dbReference type="EC" id="2.3.1.286"/>
    </reaction>
</comment>
<evidence type="ECO:0000256" key="17">
    <source>
        <dbReference type="ARBA" id="ARBA00023268"/>
    </source>
</evidence>
<dbReference type="InterPro" id="IPR000477">
    <property type="entry name" value="RT_dom"/>
</dbReference>
<dbReference type="Pfam" id="PF24626">
    <property type="entry name" value="SH3_Tf2-1"/>
    <property type="match status" value="1"/>
</dbReference>
<dbReference type="InterPro" id="IPR056924">
    <property type="entry name" value="SH3_Tf2-1"/>
</dbReference>
<keyword evidence="1" id="KW-0645">Protease</keyword>
<feature type="binding site" evidence="18 19">
    <location>
        <position position="1681"/>
    </location>
    <ligand>
        <name>Zn(2+)</name>
        <dbReference type="ChEBI" id="CHEBI:29105"/>
    </ligand>
</feature>
<dbReference type="InterPro" id="IPR023780">
    <property type="entry name" value="Chromo_domain"/>
</dbReference>
<evidence type="ECO:0000256" key="16">
    <source>
        <dbReference type="ARBA" id="ARBA00023172"/>
    </source>
</evidence>
<dbReference type="GO" id="GO:0003677">
    <property type="term" value="F:DNA binding"/>
    <property type="evidence" value="ECO:0007669"/>
    <property type="project" value="UniProtKB-KW"/>
</dbReference>
<evidence type="ECO:0000259" key="22">
    <source>
        <dbReference type="PROSITE" id="PS50305"/>
    </source>
</evidence>
<dbReference type="GO" id="GO:0005759">
    <property type="term" value="C:mitochondrial matrix"/>
    <property type="evidence" value="ECO:0007669"/>
    <property type="project" value="UniProtKB-SubCell"/>
</dbReference>
<evidence type="ECO:0000256" key="18">
    <source>
        <dbReference type="HAMAP-Rule" id="MF_03161"/>
    </source>
</evidence>
<feature type="binding site" evidence="18">
    <location>
        <begin position="1656"/>
        <end position="1659"/>
    </location>
    <ligand>
        <name>NAD(+)</name>
        <dbReference type="ChEBI" id="CHEBI:57540"/>
    </ligand>
</feature>
<dbReference type="InterPro" id="IPR026587">
    <property type="entry name" value="Sirtuin_class_II"/>
</dbReference>
<dbReference type="PROSITE" id="PS50013">
    <property type="entry name" value="CHROMO_2"/>
    <property type="match status" value="1"/>
</dbReference>
<dbReference type="InterPro" id="IPR003000">
    <property type="entry name" value="Sirtuin"/>
</dbReference>
<dbReference type="PANTHER" id="PTHR37984">
    <property type="entry name" value="PROTEIN CBG26694"/>
    <property type="match status" value="1"/>
</dbReference>